<dbReference type="Pfam" id="PF00368">
    <property type="entry name" value="HMG-CoA_red"/>
    <property type="match status" value="2"/>
</dbReference>
<sequence length="471" mass="49282">MPAVKFYELDTSRRLQMLVDEGLIDERDRATLAPSRALPEDIGSHLIENHIGAFPVPLGLAEHFLIDGRALRVPMATEEPSVIAAAGNAAQRVARSGGFHTRASRRGIVAQIVFRQGDGVGGGRCDADDRADGVGVGGDASGNRSGGRSGKRGLASFLAAHRREIGDVADRAHPTLRSHGGGLCGIEVRRTGEFVEFDLLIATGEAMGANTVNTIAEAVAAYLSARLAGFDLLMAILSNKADDQRVHVEARIAAADLATSTMPGDEVASRIAAAARFAEQSDLRAATHNKGVMNGIVAAALAAGNDVRNVVAAAYADLDAEQRTWTSWRVADGGLCGSIDMPMPIGVVGGAVSTLPVARLAMTMLGHPGADELMGIIASVGLASNLSAMRALVTQGIQAGHMHLQLRSLAMTTGAQGRELEVLTRRLQADPSRASMERARVLLDAIRAEHASKGEASAGRVHTADGREMIE</sequence>
<keyword evidence="2" id="KW-0560">Oxidoreductase</keyword>
<dbReference type="GO" id="GO:0004420">
    <property type="term" value="F:hydroxymethylglutaryl-CoA reductase (NADPH) activity"/>
    <property type="evidence" value="ECO:0007669"/>
    <property type="project" value="InterPro"/>
</dbReference>
<dbReference type="GO" id="GO:0015936">
    <property type="term" value="P:coenzyme A metabolic process"/>
    <property type="evidence" value="ECO:0007669"/>
    <property type="project" value="InterPro"/>
</dbReference>
<comment type="caution">
    <text evidence="4">The sequence shown here is derived from an EMBL/GenBank/DDBJ whole genome shotgun (WGS) entry which is preliminary data.</text>
</comment>
<feature type="compositionally biased region" description="Gly residues" evidence="3">
    <location>
        <begin position="134"/>
        <end position="148"/>
    </location>
</feature>
<accession>A0A423UFP0</accession>
<dbReference type="InterPro" id="IPR009023">
    <property type="entry name" value="HMG_CoA_Rdtase_NAD(P)-bd_sf"/>
</dbReference>
<feature type="region of interest" description="Disordered" evidence="3">
    <location>
        <begin position="131"/>
        <end position="150"/>
    </location>
</feature>
<dbReference type="Gene3D" id="1.10.8.660">
    <property type="match status" value="1"/>
</dbReference>
<dbReference type="PANTHER" id="PTHR10572">
    <property type="entry name" value="3-HYDROXY-3-METHYLGLUTARYL-COENZYME A REDUCTASE"/>
    <property type="match status" value="1"/>
</dbReference>
<evidence type="ECO:0000313" key="4">
    <source>
        <dbReference type="EMBL" id="ROT87532.1"/>
    </source>
</evidence>
<dbReference type="Gene3D" id="3.30.70.420">
    <property type="entry name" value="Hydroxymethylglutaryl-CoA reductase, class I/II, NAD/NADP-binding domain"/>
    <property type="match status" value="1"/>
</dbReference>
<evidence type="ECO:0000256" key="1">
    <source>
        <dbReference type="ARBA" id="ARBA00007661"/>
    </source>
</evidence>
<evidence type="ECO:0000256" key="3">
    <source>
        <dbReference type="SAM" id="MobiDB-lite"/>
    </source>
</evidence>
<reference evidence="4 5" key="1">
    <citation type="submission" date="2018-07" db="EMBL/GenBank/DDBJ databases">
        <title>The role of parmesan cheese in vectoring bovine microbiota.</title>
        <authorList>
            <person name="Lugli G.A."/>
            <person name="Milani C."/>
        </authorList>
    </citation>
    <scope>NUCLEOTIDE SEQUENCE [LARGE SCALE GENOMIC DNA]</scope>
    <source>
        <strain evidence="4 5">BMONG18</strain>
    </source>
</reference>
<dbReference type="SUPFAM" id="SSF55035">
    <property type="entry name" value="NAD-binding domain of HMG-CoA reductase"/>
    <property type="match status" value="1"/>
</dbReference>
<organism evidence="4 5">
    <name type="scientific">Bifidobacterium mongoliense</name>
    <dbReference type="NCBI Taxonomy" id="518643"/>
    <lineage>
        <taxon>Bacteria</taxon>
        <taxon>Bacillati</taxon>
        <taxon>Actinomycetota</taxon>
        <taxon>Actinomycetes</taxon>
        <taxon>Bifidobacteriales</taxon>
        <taxon>Bifidobacteriaceae</taxon>
        <taxon>Bifidobacterium</taxon>
    </lineage>
</organism>
<dbReference type="EMBL" id="QRAJ01000001">
    <property type="protein sequence ID" value="ROT87532.1"/>
    <property type="molecule type" value="Genomic_DNA"/>
</dbReference>
<dbReference type="PANTHER" id="PTHR10572:SF24">
    <property type="entry name" value="3-HYDROXY-3-METHYLGLUTARYL-COENZYME A REDUCTASE"/>
    <property type="match status" value="1"/>
</dbReference>
<dbReference type="Proteomes" id="UP000285266">
    <property type="component" value="Unassembled WGS sequence"/>
</dbReference>
<dbReference type="InterPro" id="IPR002202">
    <property type="entry name" value="HMG_CoA_Rdtase"/>
</dbReference>
<name>A0A423UFP0_9BIFI</name>
<dbReference type="PROSITE" id="PS50065">
    <property type="entry name" value="HMG_COA_REDUCTASE_4"/>
    <property type="match status" value="1"/>
</dbReference>
<comment type="similarity">
    <text evidence="1">Belongs to the HMG-CoA reductase family.</text>
</comment>
<dbReference type="AlphaFoldDB" id="A0A423UFP0"/>
<evidence type="ECO:0000256" key="2">
    <source>
        <dbReference type="ARBA" id="ARBA00023002"/>
    </source>
</evidence>
<proteinExistence type="inferred from homology"/>
<dbReference type="Gene3D" id="3.90.770.10">
    <property type="entry name" value="3-hydroxy-3-methylglutaryl-coenzyme A Reductase, Chain A, domain 2"/>
    <property type="match status" value="2"/>
</dbReference>
<dbReference type="InterPro" id="IPR023074">
    <property type="entry name" value="HMG_CoA_Rdtase_cat_sf"/>
</dbReference>
<dbReference type="InterPro" id="IPR009029">
    <property type="entry name" value="HMG_CoA_Rdtase_sub-bd_dom_sf"/>
</dbReference>
<gene>
    <name evidence="4" type="ORF">BMONG18_0072</name>
</gene>
<evidence type="ECO:0000313" key="5">
    <source>
        <dbReference type="Proteomes" id="UP000285266"/>
    </source>
</evidence>
<protein>
    <submittedName>
        <fullName evidence="4">Hydroxymethylglutaryl-coenzyme A reductase</fullName>
    </submittedName>
</protein>
<dbReference type="SUPFAM" id="SSF56542">
    <property type="entry name" value="Substrate-binding domain of HMG-CoA reductase"/>
    <property type="match status" value="1"/>
</dbReference>